<reference evidence="1 2" key="1">
    <citation type="journal article" date="2024" name="G3 (Bethesda)">
        <title>Genome assembly of Hibiscus sabdariffa L. provides insights into metabolisms of medicinal natural products.</title>
        <authorList>
            <person name="Kim T."/>
        </authorList>
    </citation>
    <scope>NUCLEOTIDE SEQUENCE [LARGE SCALE GENOMIC DNA]</scope>
    <source>
        <strain evidence="1">TK-2024</strain>
        <tissue evidence="1">Old leaves</tissue>
    </source>
</reference>
<comment type="caution">
    <text evidence="1">The sequence shown here is derived from an EMBL/GenBank/DDBJ whole genome shotgun (WGS) entry which is preliminary data.</text>
</comment>
<accession>A0ABR2RDW9</accession>
<dbReference type="Proteomes" id="UP001396334">
    <property type="component" value="Unassembled WGS sequence"/>
</dbReference>
<keyword evidence="2" id="KW-1185">Reference proteome</keyword>
<name>A0ABR2RDW9_9ROSI</name>
<organism evidence="1 2">
    <name type="scientific">Hibiscus sabdariffa</name>
    <name type="common">roselle</name>
    <dbReference type="NCBI Taxonomy" id="183260"/>
    <lineage>
        <taxon>Eukaryota</taxon>
        <taxon>Viridiplantae</taxon>
        <taxon>Streptophyta</taxon>
        <taxon>Embryophyta</taxon>
        <taxon>Tracheophyta</taxon>
        <taxon>Spermatophyta</taxon>
        <taxon>Magnoliopsida</taxon>
        <taxon>eudicotyledons</taxon>
        <taxon>Gunneridae</taxon>
        <taxon>Pentapetalae</taxon>
        <taxon>rosids</taxon>
        <taxon>malvids</taxon>
        <taxon>Malvales</taxon>
        <taxon>Malvaceae</taxon>
        <taxon>Malvoideae</taxon>
        <taxon>Hibiscus</taxon>
    </lineage>
</organism>
<proteinExistence type="predicted"/>
<gene>
    <name evidence="1" type="ORF">V6N11_043892</name>
</gene>
<evidence type="ECO:0000313" key="2">
    <source>
        <dbReference type="Proteomes" id="UP001396334"/>
    </source>
</evidence>
<protein>
    <submittedName>
        <fullName evidence="1">Uncharacterized protein</fullName>
    </submittedName>
</protein>
<evidence type="ECO:0000313" key="1">
    <source>
        <dbReference type="EMBL" id="KAK9011033.1"/>
    </source>
</evidence>
<dbReference type="EMBL" id="JBBPBN010000023">
    <property type="protein sequence ID" value="KAK9011033.1"/>
    <property type="molecule type" value="Genomic_DNA"/>
</dbReference>
<sequence length="83" mass="9023">MVSASLLKASPAVVKSEWVKGQILLQLLLGGVALLLHLDSTCVLAHMPMSLPRLLKILLLQAVEFLPWMSSILPVGNVWPRLG</sequence>